<organism evidence="1 2">
    <name type="scientific">Lagenidium giganteum</name>
    <dbReference type="NCBI Taxonomy" id="4803"/>
    <lineage>
        <taxon>Eukaryota</taxon>
        <taxon>Sar</taxon>
        <taxon>Stramenopiles</taxon>
        <taxon>Oomycota</taxon>
        <taxon>Peronosporomycetes</taxon>
        <taxon>Pythiales</taxon>
        <taxon>Pythiaceae</taxon>
    </lineage>
</organism>
<gene>
    <name evidence="1" type="ORF">N0F65_009239</name>
</gene>
<protein>
    <submittedName>
        <fullName evidence="1">Uncharacterized protein</fullName>
    </submittedName>
</protein>
<evidence type="ECO:0000313" key="2">
    <source>
        <dbReference type="Proteomes" id="UP001146120"/>
    </source>
</evidence>
<dbReference type="EMBL" id="DAKRPA010000160">
    <property type="protein sequence ID" value="DAZ96676.1"/>
    <property type="molecule type" value="Genomic_DNA"/>
</dbReference>
<reference evidence="1" key="2">
    <citation type="journal article" date="2023" name="Microbiol Resour">
        <title>Decontamination and Annotation of the Draft Genome Sequence of the Oomycete Lagenidium giganteum ARSEF 373.</title>
        <authorList>
            <person name="Morgan W.R."/>
            <person name="Tartar A."/>
        </authorList>
    </citation>
    <scope>NUCLEOTIDE SEQUENCE</scope>
    <source>
        <strain evidence="1">ARSEF 373</strain>
    </source>
</reference>
<reference evidence="1" key="1">
    <citation type="submission" date="2022-11" db="EMBL/GenBank/DDBJ databases">
        <authorList>
            <person name="Morgan W.R."/>
            <person name="Tartar A."/>
        </authorList>
    </citation>
    <scope>NUCLEOTIDE SEQUENCE</scope>
    <source>
        <strain evidence="1">ARSEF 373</strain>
    </source>
</reference>
<accession>A0AAV2YR26</accession>
<sequence length="496" mass="53540">RNEHSFDLKDGFFGYTTCGPVPSISGKPSIKVSKTKRVVEVPDINQGGYTSGIVTIDAASALNSFTGLLRLLMVYDKNPGAGNMTAAANRFCLALKCGVWDVIDAMSISLNGQEITTKLSGITFGQTEWTASEVAKHGAAAFLYPDDRNSVAWAGSATTAGDGFVYNGAYTADVLGTTATGFSLPLNEGHTKRLLANPPPVGVNTYGWPTLSAASSQVIVQNKAKRAFVAGANGNVGSILGTWYHLLKIRLTDLHPVAKELDLIANPQLKLILRLSTGFTDIVVASGRVMKLTSASMTAGQTVPFIVSSATTNNPMVGVLHATNATTLRVSFGRVSNTLTTVANTGSYLPQAYTSLYLPFYDLANPTAIVSKPVKRCRFFDFYAQYFKSRAGTGVTFSQQSGLFNFQLSSTWKNVINNIYVCKIPFSETTSGHFASAANTEQFQSPFDSASWTCQAGSSIRNFQVKVGNSTVFSKSMTYNYEQFFDELSKIFRDKW</sequence>
<keyword evidence="2" id="KW-1185">Reference proteome</keyword>
<comment type="caution">
    <text evidence="1">The sequence shown here is derived from an EMBL/GenBank/DDBJ whole genome shotgun (WGS) entry which is preliminary data.</text>
</comment>
<proteinExistence type="predicted"/>
<dbReference type="AlphaFoldDB" id="A0AAV2YR26"/>
<dbReference type="Proteomes" id="UP001146120">
    <property type="component" value="Unassembled WGS sequence"/>
</dbReference>
<feature type="non-terminal residue" evidence="1">
    <location>
        <position position="1"/>
    </location>
</feature>
<name>A0AAV2YR26_9STRA</name>
<evidence type="ECO:0000313" key="1">
    <source>
        <dbReference type="EMBL" id="DAZ96676.1"/>
    </source>
</evidence>